<dbReference type="SUPFAM" id="SSF141868">
    <property type="entry name" value="EAL domain-like"/>
    <property type="match status" value="1"/>
</dbReference>
<dbReference type="PROSITE" id="PS50883">
    <property type="entry name" value="EAL"/>
    <property type="match status" value="1"/>
</dbReference>
<dbReference type="InterPro" id="IPR029787">
    <property type="entry name" value="Nucleotide_cyclase"/>
</dbReference>
<dbReference type="InterPro" id="IPR001633">
    <property type="entry name" value="EAL_dom"/>
</dbReference>
<dbReference type="Gene3D" id="3.20.20.450">
    <property type="entry name" value="EAL domain"/>
    <property type="match status" value="1"/>
</dbReference>
<dbReference type="Proteomes" id="UP000636960">
    <property type="component" value="Unassembled WGS sequence"/>
</dbReference>
<proteinExistence type="predicted"/>
<dbReference type="PROSITE" id="PS50887">
    <property type="entry name" value="GGDEF"/>
    <property type="match status" value="1"/>
</dbReference>
<feature type="domain" description="GGDEF" evidence="2">
    <location>
        <begin position="251"/>
        <end position="383"/>
    </location>
</feature>
<accession>A0A919JXN5</accession>
<reference evidence="3" key="1">
    <citation type="submission" date="2021-01" db="EMBL/GenBank/DDBJ databases">
        <title>Whole genome shotgun sequence of Actinoplanes rishiriensis NBRC 108556.</title>
        <authorList>
            <person name="Komaki H."/>
            <person name="Tamura T."/>
        </authorList>
    </citation>
    <scope>NUCLEOTIDE SEQUENCE</scope>
    <source>
        <strain evidence="3">NBRC 108556</strain>
    </source>
</reference>
<sequence>MRTTKLASRAMARLALAGLALGLMALAGLALWSTVANQRAADRIGEMNEIGDRWGRIQQKTRIEEDALDSFVRGGSPESRNPLASAVGGADDDLEWLQNRGDAADIEAARRIRQTYVTYTAAVREVVALGERGDLASAALQADLGAFAASSLQKQISQVVAGKRNQTTQYLLEADQSNRKLRTLTGIAFTIDVVLLGLCSLILLENQRRIRRQAAQSHHDALHDGLTGLGNRTLFTEQTERAILSTDRSAAPIGLLLIDLNKFKEVNDTLGHHVGDLLLRQVADRLRTASREVDLVARLGGDEFAILLPGIDGVANATAIATRIHDALCSPVDMEGMRLEVGASIGVAVYPHHGATPDQLLQHADVAMYAAKRGRHGVIVYEAGLDRHNTAQLTLIGELRKAIERDELVLHYQPQANAHSGEICGVEALVRWRHPQRGLLGPADFISTAEENGLIEPLTYWVLNNALAQCRTWLDAGERLPMSVNVGVDCLQNDEFPAAVSESLARYAVPSEMLTLELTESAMISNPARATAVVRELGALGIRLSIDDFGTGYSSISLLQKLPVHEVKLDRTFVTRMGSDDTDGTIVRALLELGHGFHLQVVAEGIEDLDTWTTLDSLGCDVIQGFYLGKPMPAADFAPWLARHRTAAGATLATDPATPVR</sequence>
<evidence type="ECO:0000259" key="1">
    <source>
        <dbReference type="PROSITE" id="PS50883"/>
    </source>
</evidence>
<dbReference type="CDD" id="cd01948">
    <property type="entry name" value="EAL"/>
    <property type="match status" value="1"/>
</dbReference>
<dbReference type="PANTHER" id="PTHR44757">
    <property type="entry name" value="DIGUANYLATE CYCLASE DGCP"/>
    <property type="match status" value="1"/>
</dbReference>
<dbReference type="Gene3D" id="3.30.70.270">
    <property type="match status" value="1"/>
</dbReference>
<dbReference type="SMART" id="SM00052">
    <property type="entry name" value="EAL"/>
    <property type="match status" value="1"/>
</dbReference>
<dbReference type="PANTHER" id="PTHR44757:SF2">
    <property type="entry name" value="BIOFILM ARCHITECTURE MAINTENANCE PROTEIN MBAA"/>
    <property type="match status" value="1"/>
</dbReference>
<dbReference type="NCBIfam" id="TIGR00254">
    <property type="entry name" value="GGDEF"/>
    <property type="match status" value="1"/>
</dbReference>
<dbReference type="CDD" id="cd01949">
    <property type="entry name" value="GGDEF"/>
    <property type="match status" value="1"/>
</dbReference>
<dbReference type="SUPFAM" id="SSF55073">
    <property type="entry name" value="Nucleotide cyclase"/>
    <property type="match status" value="1"/>
</dbReference>
<protein>
    <recommendedName>
        <fullName evidence="5">Diguanylate cyclase/phosphodiesterase</fullName>
    </recommendedName>
</protein>
<dbReference type="Pfam" id="PF00563">
    <property type="entry name" value="EAL"/>
    <property type="match status" value="1"/>
</dbReference>
<keyword evidence="4" id="KW-1185">Reference proteome</keyword>
<dbReference type="InterPro" id="IPR000160">
    <property type="entry name" value="GGDEF_dom"/>
</dbReference>
<dbReference type="AlphaFoldDB" id="A0A919JXN5"/>
<evidence type="ECO:0008006" key="5">
    <source>
        <dbReference type="Google" id="ProtNLM"/>
    </source>
</evidence>
<evidence type="ECO:0000313" key="4">
    <source>
        <dbReference type="Proteomes" id="UP000636960"/>
    </source>
</evidence>
<evidence type="ECO:0000313" key="3">
    <source>
        <dbReference type="EMBL" id="GIE95402.1"/>
    </source>
</evidence>
<dbReference type="SMART" id="SM00267">
    <property type="entry name" value="GGDEF"/>
    <property type="match status" value="1"/>
</dbReference>
<gene>
    <name evidence="3" type="ORF">Ari01nite_28670</name>
</gene>
<dbReference type="EMBL" id="BOMV01000028">
    <property type="protein sequence ID" value="GIE95402.1"/>
    <property type="molecule type" value="Genomic_DNA"/>
</dbReference>
<organism evidence="3 4">
    <name type="scientific">Paractinoplanes rishiriensis</name>
    <dbReference type="NCBI Taxonomy" id="1050105"/>
    <lineage>
        <taxon>Bacteria</taxon>
        <taxon>Bacillati</taxon>
        <taxon>Actinomycetota</taxon>
        <taxon>Actinomycetes</taxon>
        <taxon>Micromonosporales</taxon>
        <taxon>Micromonosporaceae</taxon>
        <taxon>Paractinoplanes</taxon>
    </lineage>
</organism>
<dbReference type="InterPro" id="IPR035919">
    <property type="entry name" value="EAL_sf"/>
</dbReference>
<dbReference type="InterPro" id="IPR043128">
    <property type="entry name" value="Rev_trsase/Diguanyl_cyclase"/>
</dbReference>
<dbReference type="Pfam" id="PF00990">
    <property type="entry name" value="GGDEF"/>
    <property type="match status" value="1"/>
</dbReference>
<comment type="caution">
    <text evidence="3">The sequence shown here is derived from an EMBL/GenBank/DDBJ whole genome shotgun (WGS) entry which is preliminary data.</text>
</comment>
<name>A0A919JXN5_9ACTN</name>
<feature type="domain" description="EAL" evidence="1">
    <location>
        <begin position="392"/>
        <end position="645"/>
    </location>
</feature>
<dbReference type="InterPro" id="IPR052155">
    <property type="entry name" value="Biofilm_reg_signaling"/>
</dbReference>
<evidence type="ECO:0000259" key="2">
    <source>
        <dbReference type="PROSITE" id="PS50887"/>
    </source>
</evidence>